<proteinExistence type="predicted"/>
<evidence type="ECO:0000259" key="1">
    <source>
        <dbReference type="PROSITE" id="PS51379"/>
    </source>
</evidence>
<feature type="non-terminal residue" evidence="2">
    <location>
        <position position="181"/>
    </location>
</feature>
<sequence>DTMGAKLLMLDGLVGTDIIKQPVNGKRFNEVLVAGRLKEFDHMILATHFKGHGGSGFGGSIKNLGIGCVSKGGKVQAHMGKKFEFNFEAPISDYEKCLKICPTNALRESPDGKLIRDEEKCRYCYMCKSVCKNNVIDIGSSTREEFITQMVDNAVGVVDYFGKDKIFYINYVIDVTWQCDC</sequence>
<dbReference type="InterPro" id="IPR007160">
    <property type="entry name" value="DUF362"/>
</dbReference>
<dbReference type="InterPro" id="IPR017896">
    <property type="entry name" value="4Fe4S_Fe-S-bd"/>
</dbReference>
<feature type="domain" description="4Fe-4S ferredoxin-type" evidence="1">
    <location>
        <begin position="112"/>
        <end position="141"/>
    </location>
</feature>
<dbReference type="EMBL" id="BARU01013900">
    <property type="protein sequence ID" value="GAH42155.1"/>
    <property type="molecule type" value="Genomic_DNA"/>
</dbReference>
<name>X1GBG1_9ZZZZ</name>
<dbReference type="PROSITE" id="PS51379">
    <property type="entry name" value="4FE4S_FER_2"/>
    <property type="match status" value="1"/>
</dbReference>
<dbReference type="Pfam" id="PF04015">
    <property type="entry name" value="DUF362"/>
    <property type="match status" value="1"/>
</dbReference>
<protein>
    <recommendedName>
        <fullName evidence="1">4Fe-4S ferredoxin-type domain-containing protein</fullName>
    </recommendedName>
</protein>
<dbReference type="AlphaFoldDB" id="X1GBG1"/>
<dbReference type="Gene3D" id="3.30.70.20">
    <property type="match status" value="1"/>
</dbReference>
<gene>
    <name evidence="2" type="ORF">S03H2_24836</name>
</gene>
<feature type="non-terminal residue" evidence="2">
    <location>
        <position position="1"/>
    </location>
</feature>
<reference evidence="2" key="1">
    <citation type="journal article" date="2014" name="Front. Microbiol.">
        <title>High frequency of phylogenetically diverse reductive dehalogenase-homologous genes in deep subseafloor sedimentary metagenomes.</title>
        <authorList>
            <person name="Kawai M."/>
            <person name="Futagami T."/>
            <person name="Toyoda A."/>
            <person name="Takaki Y."/>
            <person name="Nishi S."/>
            <person name="Hori S."/>
            <person name="Arai W."/>
            <person name="Tsubouchi T."/>
            <person name="Morono Y."/>
            <person name="Uchiyama I."/>
            <person name="Ito T."/>
            <person name="Fujiyama A."/>
            <person name="Inagaki F."/>
            <person name="Takami H."/>
        </authorList>
    </citation>
    <scope>NUCLEOTIDE SEQUENCE</scope>
    <source>
        <strain evidence="2">Expedition CK06-06</strain>
    </source>
</reference>
<comment type="caution">
    <text evidence="2">The sequence shown here is derived from an EMBL/GenBank/DDBJ whole genome shotgun (WGS) entry which is preliminary data.</text>
</comment>
<accession>X1GBG1</accession>
<evidence type="ECO:0000313" key="2">
    <source>
        <dbReference type="EMBL" id="GAH42155.1"/>
    </source>
</evidence>
<organism evidence="2">
    <name type="scientific">marine sediment metagenome</name>
    <dbReference type="NCBI Taxonomy" id="412755"/>
    <lineage>
        <taxon>unclassified sequences</taxon>
        <taxon>metagenomes</taxon>
        <taxon>ecological metagenomes</taxon>
    </lineage>
</organism>
<dbReference type="SUPFAM" id="SSF54862">
    <property type="entry name" value="4Fe-4S ferredoxins"/>
    <property type="match status" value="1"/>
</dbReference>